<dbReference type="Proteomes" id="UP001405405">
    <property type="component" value="Unassembled WGS sequence"/>
</dbReference>
<protein>
    <submittedName>
        <fullName evidence="3">Dienelactone hydrolase family protein</fullName>
    </submittedName>
</protein>
<dbReference type="InterPro" id="IPR050261">
    <property type="entry name" value="FrsA_esterase"/>
</dbReference>
<keyword evidence="1 3" id="KW-0378">Hydrolase</keyword>
<dbReference type="RefSeq" id="WP_346787479.1">
    <property type="nucleotide sequence ID" value="NZ_JAYFSJ010000001.1"/>
</dbReference>
<dbReference type="SUPFAM" id="SSF53474">
    <property type="entry name" value="alpha/beta-Hydrolases"/>
    <property type="match status" value="1"/>
</dbReference>
<dbReference type="Pfam" id="PF01738">
    <property type="entry name" value="DLH"/>
    <property type="match status" value="1"/>
</dbReference>
<evidence type="ECO:0000256" key="1">
    <source>
        <dbReference type="ARBA" id="ARBA00022801"/>
    </source>
</evidence>
<sequence length="371" mass="38885">MAVAGKIGANGASPCVFQRSVLEPRGLSTMPAILSRSLAIGLIACFIGSGDARASAIVADAAPAASLADGRVGIVAFESATPRQIMDFVKRAPSDRAVVTGRLSLPTQAKGPFPAVVILHGSSGVNRGEWMWARRMNALGYASFVVDSFSGRRIVQTERDQTRLSMAADIADAFSALSLLATHPAIDSKRIAVMGFSRGGVAALYSTLEPFRKAVIDDGLRFSAHIAFYPSCGIHYASEHLDGAPILMLLGGKDDYTPAGPCVAYADGLQAKGARVTVKTYPDAYHGFDRFTSPHAVPDATSARLCHGEYDLDTGRFTMASCDGVVSAEAARLAAQACLSRGVTLGGDPEGREQSPALVADFLKSAFAGER</sequence>
<dbReference type="InterPro" id="IPR029058">
    <property type="entry name" value="AB_hydrolase_fold"/>
</dbReference>
<feature type="domain" description="Dienelactone hydrolase" evidence="2">
    <location>
        <begin position="101"/>
        <end position="295"/>
    </location>
</feature>
<proteinExistence type="predicted"/>
<accession>A0ABV0CE55</accession>
<name>A0ABV0CE55_9NEIS</name>
<dbReference type="GO" id="GO:0016787">
    <property type="term" value="F:hydrolase activity"/>
    <property type="evidence" value="ECO:0007669"/>
    <property type="project" value="UniProtKB-KW"/>
</dbReference>
<dbReference type="PANTHER" id="PTHR22946:SF9">
    <property type="entry name" value="POLYKETIDE TRANSFERASE AF380"/>
    <property type="match status" value="1"/>
</dbReference>
<evidence type="ECO:0000313" key="3">
    <source>
        <dbReference type="EMBL" id="MEN7429480.1"/>
    </source>
</evidence>
<dbReference type="EMBL" id="JAYFSJ010000001">
    <property type="protein sequence ID" value="MEN7429480.1"/>
    <property type="molecule type" value="Genomic_DNA"/>
</dbReference>
<dbReference type="Gene3D" id="3.40.50.1820">
    <property type="entry name" value="alpha/beta hydrolase"/>
    <property type="match status" value="1"/>
</dbReference>
<evidence type="ECO:0000313" key="4">
    <source>
        <dbReference type="Proteomes" id="UP001405405"/>
    </source>
</evidence>
<reference evidence="3 4" key="1">
    <citation type="submission" date="2023-12" db="EMBL/GenBank/DDBJ databases">
        <title>Chromobacterium sp. strain TRC.1.1.SA producing antimicrobial pigment.</title>
        <authorList>
            <person name="Verma N."/>
            <person name="Choksket S."/>
            <person name="Pinnaka A.K."/>
            <person name="Korpole S."/>
        </authorList>
    </citation>
    <scope>NUCLEOTIDE SEQUENCE [LARGE SCALE GENOMIC DNA]</scope>
    <source>
        <strain evidence="3 4">TRC1.1.SA</strain>
    </source>
</reference>
<keyword evidence="4" id="KW-1185">Reference proteome</keyword>
<gene>
    <name evidence="3" type="ORF">VA599_01900</name>
</gene>
<dbReference type="PANTHER" id="PTHR22946">
    <property type="entry name" value="DIENELACTONE HYDROLASE DOMAIN-CONTAINING PROTEIN-RELATED"/>
    <property type="match status" value="1"/>
</dbReference>
<organism evidence="3 4">
    <name type="scientific">Chromobacterium indicum</name>
    <dbReference type="NCBI Taxonomy" id="3110228"/>
    <lineage>
        <taxon>Bacteria</taxon>
        <taxon>Pseudomonadati</taxon>
        <taxon>Pseudomonadota</taxon>
        <taxon>Betaproteobacteria</taxon>
        <taxon>Neisseriales</taxon>
        <taxon>Chromobacteriaceae</taxon>
        <taxon>Chromobacterium</taxon>
    </lineage>
</organism>
<evidence type="ECO:0000259" key="2">
    <source>
        <dbReference type="Pfam" id="PF01738"/>
    </source>
</evidence>
<dbReference type="InterPro" id="IPR002925">
    <property type="entry name" value="Dienelactn_hydro"/>
</dbReference>
<comment type="caution">
    <text evidence="3">The sequence shown here is derived from an EMBL/GenBank/DDBJ whole genome shotgun (WGS) entry which is preliminary data.</text>
</comment>